<protein>
    <submittedName>
        <fullName evidence="1">PHD finger protein 2</fullName>
    </submittedName>
</protein>
<comment type="caution">
    <text evidence="1">The sequence shown here is derived from an EMBL/GenBank/DDBJ whole genome shotgun (WGS) entry which is preliminary data.</text>
</comment>
<dbReference type="Proteomes" id="UP000593571">
    <property type="component" value="Unassembled WGS sequence"/>
</dbReference>
<reference evidence="1 2" key="1">
    <citation type="journal article" date="2020" name="Nature">
        <title>Six reference-quality genomes reveal evolution of bat adaptations.</title>
        <authorList>
            <person name="Jebb D."/>
            <person name="Huang Z."/>
            <person name="Pippel M."/>
            <person name="Hughes G.M."/>
            <person name="Lavrichenko K."/>
            <person name="Devanna P."/>
            <person name="Winkler S."/>
            <person name="Jermiin L.S."/>
            <person name="Skirmuntt E.C."/>
            <person name="Katzourakis A."/>
            <person name="Burkitt-Gray L."/>
            <person name="Ray D.A."/>
            <person name="Sullivan K.A.M."/>
            <person name="Roscito J.G."/>
            <person name="Kirilenko B.M."/>
            <person name="Davalos L.M."/>
            <person name="Corthals A.P."/>
            <person name="Power M.L."/>
            <person name="Jones G."/>
            <person name="Ransome R.D."/>
            <person name="Dechmann D.K.N."/>
            <person name="Locatelli A.G."/>
            <person name="Puechmaille S.J."/>
            <person name="Fedrigo O."/>
            <person name="Jarvis E.D."/>
            <person name="Hiller M."/>
            <person name="Vernes S.C."/>
            <person name="Myers E.W."/>
            <person name="Teeling E.C."/>
        </authorList>
    </citation>
    <scope>NUCLEOTIDE SEQUENCE [LARGE SCALE GENOMIC DNA]</scope>
    <source>
        <strain evidence="1">MRouAeg1</strain>
        <tissue evidence="1">Muscle</tissue>
    </source>
</reference>
<gene>
    <name evidence="1" type="ORF">HJG63_015237</name>
</gene>
<name>A0A7J8IRG0_ROUAE</name>
<dbReference type="AlphaFoldDB" id="A0A7J8IRG0"/>
<organism evidence="1 2">
    <name type="scientific">Rousettus aegyptiacus</name>
    <name type="common">Egyptian fruit bat</name>
    <name type="synonym">Pteropus aegyptiacus</name>
    <dbReference type="NCBI Taxonomy" id="9407"/>
    <lineage>
        <taxon>Eukaryota</taxon>
        <taxon>Metazoa</taxon>
        <taxon>Chordata</taxon>
        <taxon>Craniata</taxon>
        <taxon>Vertebrata</taxon>
        <taxon>Euteleostomi</taxon>
        <taxon>Mammalia</taxon>
        <taxon>Eutheria</taxon>
        <taxon>Laurasiatheria</taxon>
        <taxon>Chiroptera</taxon>
        <taxon>Yinpterochiroptera</taxon>
        <taxon>Pteropodoidea</taxon>
        <taxon>Pteropodidae</taxon>
        <taxon>Rousettinae</taxon>
        <taxon>Rousettus</taxon>
    </lineage>
</organism>
<evidence type="ECO:0000313" key="1">
    <source>
        <dbReference type="EMBL" id="KAF6486482.1"/>
    </source>
</evidence>
<dbReference type="EMBL" id="JACASE010000003">
    <property type="protein sequence ID" value="KAF6486482.1"/>
    <property type="molecule type" value="Genomic_DNA"/>
</dbReference>
<accession>A0A7J8IRG0</accession>
<sequence length="86" mass="9754">MKRSKTTWMPASRTRTMFTPPWSLMKTAQSSSPGPRKGKPLTMLPTAQQRGLAHRCRGKTGLFVRGPEWPPLRLGWQPLQPSCHSR</sequence>
<evidence type="ECO:0000313" key="2">
    <source>
        <dbReference type="Proteomes" id="UP000593571"/>
    </source>
</evidence>
<keyword evidence="2" id="KW-1185">Reference proteome</keyword>
<proteinExistence type="predicted"/>